<comment type="caution">
    <text evidence="1">The sequence shown here is derived from an EMBL/GenBank/DDBJ whole genome shotgun (WGS) entry which is preliminary data.</text>
</comment>
<evidence type="ECO:0000313" key="2">
    <source>
        <dbReference type="Proteomes" id="UP000680304"/>
    </source>
</evidence>
<accession>A0ABQ4N5D7</accession>
<organism evidence="1 2">
    <name type="scientific">Paenibacillus cisolokensis</name>
    <dbReference type="NCBI Taxonomy" id="1658519"/>
    <lineage>
        <taxon>Bacteria</taxon>
        <taxon>Bacillati</taxon>
        <taxon>Bacillota</taxon>
        <taxon>Bacilli</taxon>
        <taxon>Bacillales</taxon>
        <taxon>Paenibacillaceae</taxon>
        <taxon>Paenibacillus</taxon>
    </lineage>
</organism>
<proteinExistence type="predicted"/>
<dbReference type="EMBL" id="BOVJ01000060">
    <property type="protein sequence ID" value="GIQ63351.1"/>
    <property type="molecule type" value="Genomic_DNA"/>
</dbReference>
<name>A0ABQ4N5D7_9BACL</name>
<keyword evidence="2" id="KW-1185">Reference proteome</keyword>
<evidence type="ECO:0000313" key="1">
    <source>
        <dbReference type="EMBL" id="GIQ63351.1"/>
    </source>
</evidence>
<reference evidence="1 2" key="1">
    <citation type="submission" date="2021-04" db="EMBL/GenBank/DDBJ databases">
        <title>Draft genome sequence of Paenibacillus cisolokensis, LC2-13A.</title>
        <authorList>
            <person name="Uke A."/>
            <person name="Chhe C."/>
            <person name="Baramee S."/>
            <person name="Kosugi A."/>
        </authorList>
    </citation>
    <scope>NUCLEOTIDE SEQUENCE [LARGE SCALE GENOMIC DNA]</scope>
    <source>
        <strain evidence="1 2">LC2-13A</strain>
    </source>
</reference>
<protein>
    <submittedName>
        <fullName evidence="1">Uncharacterized protein</fullName>
    </submittedName>
</protein>
<dbReference type="Proteomes" id="UP000680304">
    <property type="component" value="Unassembled WGS sequence"/>
</dbReference>
<dbReference type="RefSeq" id="WP_213528551.1">
    <property type="nucleotide sequence ID" value="NZ_BOVJ01000060.1"/>
</dbReference>
<gene>
    <name evidence="1" type="ORF">PACILC2_19190</name>
</gene>
<sequence length="49" mass="5723">MKEYQVKVLFDEPDASNWPKYHEELMNKYGGQDMIDAYTEQIKAAGVIK</sequence>